<dbReference type="RefSeq" id="WP_012872918.1">
    <property type="nucleotide sequence ID" value="NC_013523.1"/>
</dbReference>
<dbReference type="GO" id="GO:0005737">
    <property type="term" value="C:cytoplasm"/>
    <property type="evidence" value="ECO:0007669"/>
    <property type="project" value="TreeGrafter"/>
</dbReference>
<dbReference type="InterPro" id="IPR006076">
    <property type="entry name" value="FAD-dep_OxRdtase"/>
</dbReference>
<reference evidence="7" key="1">
    <citation type="submission" date="2009-11" db="EMBL/GenBank/DDBJ databases">
        <title>The complete chromosome 1 of Sphaerobacter thermophilus DSM 20745.</title>
        <authorList>
            <person name="Lucas S."/>
            <person name="Copeland A."/>
            <person name="Lapidus A."/>
            <person name="Glavina del Rio T."/>
            <person name="Dalin E."/>
            <person name="Tice H."/>
            <person name="Bruce D."/>
            <person name="Goodwin L."/>
            <person name="Pitluck S."/>
            <person name="Kyrpides N."/>
            <person name="Mavromatis K."/>
            <person name="Ivanova N."/>
            <person name="Mikhailova N."/>
            <person name="LaButti K.M."/>
            <person name="Clum A."/>
            <person name="Sun H.I."/>
            <person name="Brettin T."/>
            <person name="Detter J.C."/>
            <person name="Han C."/>
            <person name="Larimer F."/>
            <person name="Land M."/>
            <person name="Hauser L."/>
            <person name="Markowitz V."/>
            <person name="Cheng J.F."/>
            <person name="Hugenholtz P."/>
            <person name="Woyke T."/>
            <person name="Wu D."/>
            <person name="Steenblock K."/>
            <person name="Schneider S."/>
            <person name="Pukall R."/>
            <person name="Goeker M."/>
            <person name="Klenk H.P."/>
            <person name="Eisen J.A."/>
        </authorList>
    </citation>
    <scope>NUCLEOTIDE SEQUENCE [LARGE SCALE GENOMIC DNA]</scope>
    <source>
        <strain evidence="7">ATCC 49802 / DSM 20745 / S 6022</strain>
    </source>
</reference>
<evidence type="ECO:0000259" key="5">
    <source>
        <dbReference type="Pfam" id="PF01266"/>
    </source>
</evidence>
<dbReference type="eggNOG" id="COG0665">
    <property type="taxonomic scope" value="Bacteria"/>
</dbReference>
<dbReference type="AlphaFoldDB" id="D1C807"/>
<dbReference type="FunCoup" id="D1C807">
    <property type="interactions" value="258"/>
</dbReference>
<reference evidence="6 7" key="2">
    <citation type="journal article" date="2010" name="Stand. Genomic Sci.">
        <title>Complete genome sequence of Desulfohalobium retbaense type strain (HR(100)).</title>
        <authorList>
            <person name="Spring S."/>
            <person name="Nolan M."/>
            <person name="Lapidus A."/>
            <person name="Glavina Del Rio T."/>
            <person name="Copeland A."/>
            <person name="Tice H."/>
            <person name="Cheng J.F."/>
            <person name="Lucas S."/>
            <person name="Land M."/>
            <person name="Chen F."/>
            <person name="Bruce D."/>
            <person name="Goodwin L."/>
            <person name="Pitluck S."/>
            <person name="Ivanova N."/>
            <person name="Mavromatis K."/>
            <person name="Mikhailova N."/>
            <person name="Pati A."/>
            <person name="Chen A."/>
            <person name="Palaniappan K."/>
            <person name="Hauser L."/>
            <person name="Chang Y.J."/>
            <person name="Jeffries C.D."/>
            <person name="Munk C."/>
            <person name="Kiss H."/>
            <person name="Chain P."/>
            <person name="Han C."/>
            <person name="Brettin T."/>
            <person name="Detter J.C."/>
            <person name="Schuler E."/>
            <person name="Goker M."/>
            <person name="Rohde M."/>
            <person name="Bristow J."/>
            <person name="Eisen J.A."/>
            <person name="Markowitz V."/>
            <person name="Hugenholtz P."/>
            <person name="Kyrpides N.C."/>
            <person name="Klenk H.P."/>
        </authorList>
    </citation>
    <scope>NUCLEOTIDE SEQUENCE [LARGE SCALE GENOMIC DNA]</scope>
    <source>
        <strain evidence="7">ATCC 49802 / DSM 20745 / S 6022</strain>
    </source>
</reference>
<dbReference type="Gene3D" id="3.30.9.10">
    <property type="entry name" value="D-Amino Acid Oxidase, subunit A, domain 2"/>
    <property type="match status" value="1"/>
</dbReference>
<keyword evidence="4" id="KW-0560">Oxidoreductase</keyword>
<dbReference type="HOGENOM" id="CLU_007884_4_5_0"/>
<evidence type="ECO:0000313" key="6">
    <source>
        <dbReference type="EMBL" id="ACZ39878.1"/>
    </source>
</evidence>
<dbReference type="STRING" id="479434.Sthe_2463"/>
<dbReference type="InterPro" id="IPR036188">
    <property type="entry name" value="FAD/NAD-bd_sf"/>
</dbReference>
<evidence type="ECO:0000313" key="7">
    <source>
        <dbReference type="Proteomes" id="UP000002027"/>
    </source>
</evidence>
<evidence type="ECO:0000256" key="1">
    <source>
        <dbReference type="ARBA" id="ARBA00001974"/>
    </source>
</evidence>
<dbReference type="Proteomes" id="UP000002027">
    <property type="component" value="Chromosome 1"/>
</dbReference>
<name>D1C807_SPHTD</name>
<evidence type="ECO:0000256" key="2">
    <source>
        <dbReference type="ARBA" id="ARBA00009410"/>
    </source>
</evidence>
<proteinExistence type="inferred from homology"/>
<dbReference type="KEGG" id="sti:Sthe_2463"/>
<dbReference type="GO" id="GO:0016491">
    <property type="term" value="F:oxidoreductase activity"/>
    <property type="evidence" value="ECO:0007669"/>
    <property type="project" value="UniProtKB-KW"/>
</dbReference>
<dbReference type="SUPFAM" id="SSF51905">
    <property type="entry name" value="FAD/NAD(P)-binding domain"/>
    <property type="match status" value="1"/>
</dbReference>
<dbReference type="PRINTS" id="PR00411">
    <property type="entry name" value="PNDRDTASEI"/>
</dbReference>
<dbReference type="SUPFAM" id="SSF54373">
    <property type="entry name" value="FAD-linked reductases, C-terminal domain"/>
    <property type="match status" value="1"/>
</dbReference>
<dbReference type="InParanoid" id="D1C807"/>
<sequence length="374" mass="39362">MPDIVVIGGGIVGAAAAYRLARSGVQVTLVDRNDPGQATAAGAGIIAPGTSLRPLPAFYPIAARAMAFYPELLAQLAEDGETETGYEVVGSLFVASDEQEAARLDEVQRLMEERRDQGMPGIGEVRRLDGREARELFPALADLPGALHVPGSARLDGRLMRDALLRAAEKRGATVLRGDARPVRDGERVTGVEVDGRRIAADAVIIAGGAWSNTLGEAIGLRIPVAPQRGQILHLDLPETDTSRWPIITGFHSHYMLTFPTSRVVAGATREDGSGYDYRMTAGGVHEALSEALRLAPGLAPATLREVRIGLRPASPDHLPILGAAPGLANVYLATGHGPSGLQLGAYSGTVVADLARGEAVDIDLSPFALERFA</sequence>
<comment type="similarity">
    <text evidence="2">Belongs to the DadA oxidoreductase family.</text>
</comment>
<accession>D1C807</accession>
<dbReference type="Gene3D" id="3.50.50.60">
    <property type="entry name" value="FAD/NAD(P)-binding domain"/>
    <property type="match status" value="1"/>
</dbReference>
<dbReference type="PANTHER" id="PTHR13847">
    <property type="entry name" value="SARCOSINE DEHYDROGENASE-RELATED"/>
    <property type="match status" value="1"/>
</dbReference>
<dbReference type="Pfam" id="PF01266">
    <property type="entry name" value="DAO"/>
    <property type="match status" value="1"/>
</dbReference>
<dbReference type="EMBL" id="CP001823">
    <property type="protein sequence ID" value="ACZ39878.1"/>
    <property type="molecule type" value="Genomic_DNA"/>
</dbReference>
<keyword evidence="3" id="KW-0285">Flavoprotein</keyword>
<feature type="domain" description="FAD dependent oxidoreductase" evidence="5">
    <location>
        <begin position="3"/>
        <end position="355"/>
    </location>
</feature>
<keyword evidence="7" id="KW-1185">Reference proteome</keyword>
<dbReference type="OrthoDB" id="139791at2"/>
<evidence type="ECO:0000256" key="4">
    <source>
        <dbReference type="ARBA" id="ARBA00023002"/>
    </source>
</evidence>
<gene>
    <name evidence="6" type="ordered locus">Sthe_2463</name>
</gene>
<organism evidence="6 7">
    <name type="scientific">Sphaerobacter thermophilus (strain ATCC 49802 / DSM 20745 / KCCM 41009 / NCIMB 13125 / S 6022)</name>
    <dbReference type="NCBI Taxonomy" id="479434"/>
    <lineage>
        <taxon>Bacteria</taxon>
        <taxon>Pseudomonadati</taxon>
        <taxon>Thermomicrobiota</taxon>
        <taxon>Thermomicrobia</taxon>
        <taxon>Sphaerobacterales</taxon>
        <taxon>Sphaerobacterineae</taxon>
        <taxon>Sphaerobacteraceae</taxon>
        <taxon>Sphaerobacter</taxon>
    </lineage>
</organism>
<protein>
    <submittedName>
        <fullName evidence="6">FAD dependent oxidoreductase</fullName>
    </submittedName>
</protein>
<comment type="cofactor">
    <cofactor evidence="1">
        <name>FAD</name>
        <dbReference type="ChEBI" id="CHEBI:57692"/>
    </cofactor>
</comment>
<evidence type="ECO:0000256" key="3">
    <source>
        <dbReference type="ARBA" id="ARBA00022630"/>
    </source>
</evidence>
<dbReference type="PANTHER" id="PTHR13847:SF286">
    <property type="entry name" value="D-AMINO ACID DEHYDROGENASE"/>
    <property type="match status" value="1"/>
</dbReference>